<dbReference type="Proteomes" id="UP000271125">
    <property type="component" value="Unassembled WGS sequence"/>
</dbReference>
<comment type="subcellular location">
    <subcellularLocation>
        <location evidence="3">Cytoplasm</location>
    </subcellularLocation>
</comment>
<dbReference type="EMBL" id="QNBD01000191">
    <property type="protein sequence ID" value="RKX69451.1"/>
    <property type="molecule type" value="Genomic_DNA"/>
</dbReference>
<evidence type="ECO:0000313" key="6">
    <source>
        <dbReference type="Proteomes" id="UP000271125"/>
    </source>
</evidence>
<dbReference type="PANTHER" id="PTHR10772:SF63">
    <property type="entry name" value="20 KDA CHAPERONIN, CHLOROPLASTIC"/>
    <property type="match status" value="1"/>
</dbReference>
<keyword evidence="3" id="KW-0963">Cytoplasm</keyword>
<dbReference type="GO" id="GO:0005737">
    <property type="term" value="C:cytoplasm"/>
    <property type="evidence" value="ECO:0007669"/>
    <property type="project" value="UniProtKB-SubCell"/>
</dbReference>
<dbReference type="PROSITE" id="PS00681">
    <property type="entry name" value="CHAPERONINS_CPN10"/>
    <property type="match status" value="1"/>
</dbReference>
<reference evidence="5 6" key="1">
    <citation type="submission" date="2018-06" db="EMBL/GenBank/DDBJ databases">
        <title>Extensive metabolic versatility and redundancy in microbially diverse, dynamic hydrothermal sediments.</title>
        <authorList>
            <person name="Dombrowski N."/>
            <person name="Teske A."/>
            <person name="Baker B.J."/>
        </authorList>
    </citation>
    <scope>NUCLEOTIDE SEQUENCE [LARGE SCALE GENOMIC DNA]</scope>
    <source>
        <strain evidence="5">B10_G13</strain>
    </source>
</reference>
<evidence type="ECO:0000313" key="5">
    <source>
        <dbReference type="EMBL" id="RKX69451.1"/>
    </source>
</evidence>
<comment type="similarity">
    <text evidence="1 3 4">Belongs to the GroES chaperonin family.</text>
</comment>
<accession>A0A660SHG4</accession>
<dbReference type="NCBIfam" id="NF001531">
    <property type="entry name" value="PRK00364.2-2"/>
    <property type="match status" value="1"/>
</dbReference>
<keyword evidence="2 3" id="KW-0143">Chaperone</keyword>
<dbReference type="FunFam" id="2.30.33.40:FF:000001">
    <property type="entry name" value="10 kDa chaperonin"/>
    <property type="match status" value="1"/>
</dbReference>
<dbReference type="HAMAP" id="MF_00580">
    <property type="entry name" value="CH10"/>
    <property type="match status" value="1"/>
</dbReference>
<dbReference type="GO" id="GO:0005524">
    <property type="term" value="F:ATP binding"/>
    <property type="evidence" value="ECO:0007669"/>
    <property type="project" value="InterPro"/>
</dbReference>
<evidence type="ECO:0000256" key="3">
    <source>
        <dbReference type="HAMAP-Rule" id="MF_00580"/>
    </source>
</evidence>
<dbReference type="Pfam" id="PF00166">
    <property type="entry name" value="Cpn10"/>
    <property type="match status" value="1"/>
</dbReference>
<dbReference type="GO" id="GO:0051087">
    <property type="term" value="F:protein-folding chaperone binding"/>
    <property type="evidence" value="ECO:0007669"/>
    <property type="project" value="TreeGrafter"/>
</dbReference>
<dbReference type="SUPFAM" id="SSF50129">
    <property type="entry name" value="GroES-like"/>
    <property type="match status" value="1"/>
</dbReference>
<proteinExistence type="inferred from homology"/>
<evidence type="ECO:0000256" key="2">
    <source>
        <dbReference type="ARBA" id="ARBA00023186"/>
    </source>
</evidence>
<dbReference type="GO" id="GO:0051082">
    <property type="term" value="F:unfolded protein binding"/>
    <property type="evidence" value="ECO:0007669"/>
    <property type="project" value="TreeGrafter"/>
</dbReference>
<dbReference type="CDD" id="cd00320">
    <property type="entry name" value="cpn10"/>
    <property type="match status" value="1"/>
</dbReference>
<evidence type="ECO:0000256" key="4">
    <source>
        <dbReference type="RuleBase" id="RU000535"/>
    </source>
</evidence>
<dbReference type="InterPro" id="IPR037124">
    <property type="entry name" value="Chaperonin_GroES_sf"/>
</dbReference>
<dbReference type="PRINTS" id="PR00297">
    <property type="entry name" value="CHAPERONIN10"/>
</dbReference>
<organism evidence="5 6">
    <name type="scientific">candidate division TA06 bacterium</name>
    <dbReference type="NCBI Taxonomy" id="2250710"/>
    <lineage>
        <taxon>Bacteria</taxon>
        <taxon>Bacteria division TA06</taxon>
    </lineage>
</organism>
<gene>
    <name evidence="3" type="primary">groES</name>
    <name evidence="3" type="synonym">groS</name>
    <name evidence="5" type="ORF">DRP43_04390</name>
</gene>
<name>A0A660SHG4_UNCT6</name>
<dbReference type="InterPro" id="IPR020818">
    <property type="entry name" value="Chaperonin_GroES"/>
</dbReference>
<dbReference type="InterPro" id="IPR018369">
    <property type="entry name" value="Chaprnonin_Cpn10_CS"/>
</dbReference>
<protein>
    <recommendedName>
        <fullName evidence="3">Co-chaperonin GroES</fullName>
    </recommendedName>
    <alternativeName>
        <fullName evidence="3">10 kDa chaperonin</fullName>
    </alternativeName>
    <alternativeName>
        <fullName evidence="3">Chaperonin-10</fullName>
        <shortName evidence="3">Cpn10</shortName>
    </alternativeName>
</protein>
<dbReference type="GO" id="GO:0046872">
    <property type="term" value="F:metal ion binding"/>
    <property type="evidence" value="ECO:0007669"/>
    <property type="project" value="TreeGrafter"/>
</dbReference>
<comment type="caution">
    <text evidence="5">The sequence shown here is derived from an EMBL/GenBank/DDBJ whole genome shotgun (WGS) entry which is preliminary data.</text>
</comment>
<dbReference type="PANTHER" id="PTHR10772">
    <property type="entry name" value="10 KDA HEAT SHOCK PROTEIN"/>
    <property type="match status" value="1"/>
</dbReference>
<comment type="subunit">
    <text evidence="3">Heptamer of 7 subunits arranged in a ring. Interacts with the chaperonin GroEL.</text>
</comment>
<dbReference type="GO" id="GO:0044183">
    <property type="term" value="F:protein folding chaperone"/>
    <property type="evidence" value="ECO:0007669"/>
    <property type="project" value="InterPro"/>
</dbReference>
<dbReference type="AlphaFoldDB" id="A0A660SHG4"/>
<evidence type="ECO:0000256" key="1">
    <source>
        <dbReference type="ARBA" id="ARBA00006975"/>
    </source>
</evidence>
<comment type="function">
    <text evidence="3 4">Together with the chaperonin GroEL, plays an essential role in assisting protein folding. The GroEL-GroES system forms a nano-cage that allows encapsulation of the non-native substrate proteins and provides a physical environment optimized to promote and accelerate protein folding. GroES binds to the apical surface of the GroEL ring, thereby capping the opening of the GroEL channel.</text>
</comment>
<sequence length="89" mass="9908">MKIKPIDDRVLLQSIENEEKKVGNIIIPDTAKEKPQIGKVIAVGNDEDLKKIVKEGDKVIYAKYGGTEIELEGTKYLIVQKSDLLGIVE</sequence>
<dbReference type="InterPro" id="IPR011032">
    <property type="entry name" value="GroES-like_sf"/>
</dbReference>
<dbReference type="Gene3D" id="2.30.33.40">
    <property type="entry name" value="GroES chaperonin"/>
    <property type="match status" value="1"/>
</dbReference>
<dbReference type="SMART" id="SM00883">
    <property type="entry name" value="Cpn10"/>
    <property type="match status" value="1"/>
</dbReference>